<keyword evidence="2" id="KW-1185">Reference proteome</keyword>
<organism evidence="1 2">
    <name type="scientific">Goodea atripinnis</name>
    <dbReference type="NCBI Taxonomy" id="208336"/>
    <lineage>
        <taxon>Eukaryota</taxon>
        <taxon>Metazoa</taxon>
        <taxon>Chordata</taxon>
        <taxon>Craniata</taxon>
        <taxon>Vertebrata</taxon>
        <taxon>Euteleostomi</taxon>
        <taxon>Actinopterygii</taxon>
        <taxon>Neopterygii</taxon>
        <taxon>Teleostei</taxon>
        <taxon>Neoteleostei</taxon>
        <taxon>Acanthomorphata</taxon>
        <taxon>Ovalentaria</taxon>
        <taxon>Atherinomorphae</taxon>
        <taxon>Cyprinodontiformes</taxon>
        <taxon>Goodeidae</taxon>
        <taxon>Goodea</taxon>
    </lineage>
</organism>
<gene>
    <name evidence="1" type="ORF">GOODEAATRI_023040</name>
</gene>
<comment type="caution">
    <text evidence="1">The sequence shown here is derived from an EMBL/GenBank/DDBJ whole genome shotgun (WGS) entry which is preliminary data.</text>
</comment>
<sequence>MFHADKLDRKKVKDLQGTLFTPINAASKHANMLPETITNLLMTDTAGKREGKSLFTLILQELTYMKWTDQSVVLRSYHLEIPRDVQFLGRLKSFAVGLSGFPGIEEVPTGGLLVFRCSHNTLVDSERPVQTLNGDLSSGHMLLSARFTGTLRVQSARLYPDPDPRAESQEHEPARVHLAHLVASVTVSLEAIYDMLALCAWKLHTGFSQQITEAMLCEYQSGEFEEGNTLLNSLCPKRVELERPSRRVKFILDFNEDPV</sequence>
<dbReference type="Proteomes" id="UP001476798">
    <property type="component" value="Unassembled WGS sequence"/>
</dbReference>
<dbReference type="EMBL" id="JAHRIO010032413">
    <property type="protein sequence ID" value="MEQ2169233.1"/>
    <property type="molecule type" value="Genomic_DNA"/>
</dbReference>
<name>A0ABV0NCW8_9TELE</name>
<evidence type="ECO:0000313" key="2">
    <source>
        <dbReference type="Proteomes" id="UP001476798"/>
    </source>
</evidence>
<evidence type="ECO:0000313" key="1">
    <source>
        <dbReference type="EMBL" id="MEQ2169233.1"/>
    </source>
</evidence>
<accession>A0ABV0NCW8</accession>
<reference evidence="1 2" key="1">
    <citation type="submission" date="2021-06" db="EMBL/GenBank/DDBJ databases">
        <authorList>
            <person name="Palmer J.M."/>
        </authorList>
    </citation>
    <scope>NUCLEOTIDE SEQUENCE [LARGE SCALE GENOMIC DNA]</scope>
    <source>
        <strain evidence="1 2">GA_2019</strain>
        <tissue evidence="1">Muscle</tissue>
    </source>
</reference>
<protein>
    <submittedName>
        <fullName evidence="1">Uncharacterized protein</fullName>
    </submittedName>
</protein>
<proteinExistence type="predicted"/>